<evidence type="ECO:0000313" key="2">
    <source>
        <dbReference type="EMBL" id="KMZ83372.1"/>
    </source>
</evidence>
<name>A0A0J9SN19_PLAV1</name>
<gene>
    <name evidence="2" type="ORF">PVBG_06228</name>
</gene>
<evidence type="ECO:0000256" key="1">
    <source>
        <dbReference type="SAM" id="Phobius"/>
    </source>
</evidence>
<reference evidence="2 3" key="1">
    <citation type="submission" date="2011-08" db="EMBL/GenBank/DDBJ databases">
        <title>The Genome Sequence of Plasmodium vivax Brazil I.</title>
        <authorList>
            <consortium name="The Broad Institute Genome Sequencing Platform"/>
            <consortium name="The Broad Institute Genome Sequencing Center for Infectious Disease"/>
            <person name="Neafsey D."/>
            <person name="Carlton J."/>
            <person name="Barnwell J."/>
            <person name="Collins W."/>
            <person name="Escalante A."/>
            <person name="Mullikin J."/>
            <person name="Saul A."/>
            <person name="Guigo R."/>
            <person name="Camara F."/>
            <person name="Young S.K."/>
            <person name="Zeng Q."/>
            <person name="Gargeya S."/>
            <person name="Fitzgerald M."/>
            <person name="Haas B."/>
            <person name="Abouelleil A."/>
            <person name="Alvarado L."/>
            <person name="Arachchi H.M."/>
            <person name="Berlin A."/>
            <person name="Brown A."/>
            <person name="Chapman S.B."/>
            <person name="Chen Z."/>
            <person name="Dunbar C."/>
            <person name="Freedman E."/>
            <person name="Gearin G."/>
            <person name="Gellesch M."/>
            <person name="Goldberg J."/>
            <person name="Griggs A."/>
            <person name="Gujja S."/>
            <person name="Heiman D."/>
            <person name="Howarth C."/>
            <person name="Larson L."/>
            <person name="Lui A."/>
            <person name="MacDonald P.J.P."/>
            <person name="Montmayeur A."/>
            <person name="Murphy C."/>
            <person name="Neiman D."/>
            <person name="Pearson M."/>
            <person name="Priest M."/>
            <person name="Roberts A."/>
            <person name="Saif S."/>
            <person name="Shea T."/>
            <person name="Shenoy N."/>
            <person name="Sisk P."/>
            <person name="Stolte C."/>
            <person name="Sykes S."/>
            <person name="Wortman J."/>
            <person name="Nusbaum C."/>
            <person name="Birren B."/>
        </authorList>
    </citation>
    <scope>NUCLEOTIDE SEQUENCE [LARGE SCALE GENOMIC DNA]</scope>
    <source>
        <strain evidence="2 3">Brazil I</strain>
    </source>
</reference>
<dbReference type="InterPro" id="IPR022139">
    <property type="entry name" value="Fam-L/Fam-M-like_plasmodium"/>
</dbReference>
<protein>
    <recommendedName>
        <fullName evidence="4">Variable surface protein Vir35</fullName>
    </recommendedName>
</protein>
<keyword evidence="1" id="KW-1133">Transmembrane helix</keyword>
<accession>A0A0J9SN19</accession>
<dbReference type="Proteomes" id="UP000053327">
    <property type="component" value="Unassembled WGS sequence"/>
</dbReference>
<dbReference type="OrthoDB" id="10451864at2759"/>
<organism evidence="2 3">
    <name type="scientific">Plasmodium vivax (strain Brazil I)</name>
    <dbReference type="NCBI Taxonomy" id="1033975"/>
    <lineage>
        <taxon>Eukaryota</taxon>
        <taxon>Sar</taxon>
        <taxon>Alveolata</taxon>
        <taxon>Apicomplexa</taxon>
        <taxon>Aconoidasida</taxon>
        <taxon>Haemosporida</taxon>
        <taxon>Plasmodiidae</taxon>
        <taxon>Plasmodium</taxon>
        <taxon>Plasmodium (Plasmodium)</taxon>
    </lineage>
</organism>
<feature type="transmembrane region" description="Helical" evidence="1">
    <location>
        <begin position="187"/>
        <end position="206"/>
    </location>
</feature>
<feature type="transmembrane region" description="Helical" evidence="1">
    <location>
        <begin position="113"/>
        <end position="134"/>
    </location>
</feature>
<evidence type="ECO:0008006" key="4">
    <source>
        <dbReference type="Google" id="ProtNLM"/>
    </source>
</evidence>
<keyword evidence="1" id="KW-0812">Transmembrane</keyword>
<sequence>MDIRYNRLLTKRDFQKGIDHKVLIDDIPGYGKNKTIKSEKDILTYGSLKPEGLNYYDTYKKKYKQRYSKKSGLAKLDCYYEKKVFDKIDNIFKLAQKTKNDKKYFKRKIRNKYIIPFIIFGLLPILGLILPLLFYNYNVFFGNYCFSDCTDTHGSSEPDKTKLHNDKNIKLLPFSEHTFEIFKVLNYIYLCVTLIIAIFVPIYVLWKLIKYEGLRAGKCKMNFKEYCHLIKN</sequence>
<dbReference type="AlphaFoldDB" id="A0A0J9SN19"/>
<evidence type="ECO:0000313" key="3">
    <source>
        <dbReference type="Proteomes" id="UP000053327"/>
    </source>
</evidence>
<proteinExistence type="predicted"/>
<dbReference type="EMBL" id="KQ234919">
    <property type="protein sequence ID" value="KMZ83372.1"/>
    <property type="molecule type" value="Genomic_DNA"/>
</dbReference>
<keyword evidence="1" id="KW-0472">Membrane</keyword>
<dbReference type="Pfam" id="PF12420">
    <property type="entry name" value="DUF3671"/>
    <property type="match status" value="1"/>
</dbReference>